<evidence type="ECO:0000313" key="1">
    <source>
        <dbReference type="EMBL" id="KIK13364.1"/>
    </source>
</evidence>
<name>A0A0C9YHN7_9AGAM</name>
<proteinExistence type="predicted"/>
<accession>A0A0C9YHN7</accession>
<dbReference type="HOGENOM" id="CLU_2886704_0_0_1"/>
<sequence length="63" mass="6816">MLPTYKERNSCHQCSSCLFLRELGDFCSDTVITILLRTIIGTSFGGDLRSSLCSIPHGGGGYS</sequence>
<keyword evidence="2" id="KW-1185">Reference proteome</keyword>
<protein>
    <submittedName>
        <fullName evidence="1">Uncharacterized protein</fullName>
    </submittedName>
</protein>
<gene>
    <name evidence="1" type="ORF">PISMIDRAFT_688711</name>
</gene>
<organism evidence="1 2">
    <name type="scientific">Pisolithus microcarpus 441</name>
    <dbReference type="NCBI Taxonomy" id="765257"/>
    <lineage>
        <taxon>Eukaryota</taxon>
        <taxon>Fungi</taxon>
        <taxon>Dikarya</taxon>
        <taxon>Basidiomycota</taxon>
        <taxon>Agaricomycotina</taxon>
        <taxon>Agaricomycetes</taxon>
        <taxon>Agaricomycetidae</taxon>
        <taxon>Boletales</taxon>
        <taxon>Sclerodermatineae</taxon>
        <taxon>Pisolithaceae</taxon>
        <taxon>Pisolithus</taxon>
    </lineage>
</organism>
<reference evidence="1 2" key="1">
    <citation type="submission" date="2014-04" db="EMBL/GenBank/DDBJ databases">
        <authorList>
            <consortium name="DOE Joint Genome Institute"/>
            <person name="Kuo A."/>
            <person name="Kohler A."/>
            <person name="Costa M.D."/>
            <person name="Nagy L.G."/>
            <person name="Floudas D."/>
            <person name="Copeland A."/>
            <person name="Barry K.W."/>
            <person name="Cichocki N."/>
            <person name="Veneault-Fourrey C."/>
            <person name="LaButti K."/>
            <person name="Lindquist E.A."/>
            <person name="Lipzen A."/>
            <person name="Lundell T."/>
            <person name="Morin E."/>
            <person name="Murat C."/>
            <person name="Sun H."/>
            <person name="Tunlid A."/>
            <person name="Henrissat B."/>
            <person name="Grigoriev I.V."/>
            <person name="Hibbett D.S."/>
            <person name="Martin F."/>
            <person name="Nordberg H.P."/>
            <person name="Cantor M.N."/>
            <person name="Hua S.X."/>
        </authorList>
    </citation>
    <scope>NUCLEOTIDE SEQUENCE [LARGE SCALE GENOMIC DNA]</scope>
    <source>
        <strain evidence="1 2">441</strain>
    </source>
</reference>
<dbReference type="AlphaFoldDB" id="A0A0C9YHN7"/>
<dbReference type="Proteomes" id="UP000054018">
    <property type="component" value="Unassembled WGS sequence"/>
</dbReference>
<evidence type="ECO:0000313" key="2">
    <source>
        <dbReference type="Proteomes" id="UP000054018"/>
    </source>
</evidence>
<dbReference type="EMBL" id="KN834001">
    <property type="protein sequence ID" value="KIK13364.1"/>
    <property type="molecule type" value="Genomic_DNA"/>
</dbReference>
<reference evidence="2" key="2">
    <citation type="submission" date="2015-01" db="EMBL/GenBank/DDBJ databases">
        <title>Evolutionary Origins and Diversification of the Mycorrhizal Mutualists.</title>
        <authorList>
            <consortium name="DOE Joint Genome Institute"/>
            <consortium name="Mycorrhizal Genomics Consortium"/>
            <person name="Kohler A."/>
            <person name="Kuo A."/>
            <person name="Nagy L.G."/>
            <person name="Floudas D."/>
            <person name="Copeland A."/>
            <person name="Barry K.W."/>
            <person name="Cichocki N."/>
            <person name="Veneault-Fourrey C."/>
            <person name="LaButti K."/>
            <person name="Lindquist E.A."/>
            <person name="Lipzen A."/>
            <person name="Lundell T."/>
            <person name="Morin E."/>
            <person name="Murat C."/>
            <person name="Riley R."/>
            <person name="Ohm R."/>
            <person name="Sun H."/>
            <person name="Tunlid A."/>
            <person name="Henrissat B."/>
            <person name="Grigoriev I.V."/>
            <person name="Hibbett D.S."/>
            <person name="Martin F."/>
        </authorList>
    </citation>
    <scope>NUCLEOTIDE SEQUENCE [LARGE SCALE GENOMIC DNA]</scope>
    <source>
        <strain evidence="2">441</strain>
    </source>
</reference>